<name>K1XZB6_9BACT</name>
<gene>
    <name evidence="1" type="ORF">ACD_78C00088G0001</name>
</gene>
<sequence>MAKVFVEKIFVFSVVLHIIQLNFNQIQLNFNQMKKSILIKERVLDIVREKPGISAPEVAKRLDMSRISAYQYLKSLIQSGQVKTDGKGKATRYFLHDSMYIGSNIWEVSGAHFTQEQIHNLKQEILFALQETYNESEVEENLTATFDRYCMYIAPDDTILKGFDAFLAWCTDPKHNFSNMIVQKALEYLEIIGSIEFRRKKNGFLDGGGAARTNLEGIMEIGFDNFLFFMPSVLENAFGRTRTAIELYYGKLNGNRYLLESAIDGSADIIKTYTQKEGVDAYILTPPTQGRDIQFRDVLDDMLDLRLPKIRAEKVSSLGKILRPQKEIRGIDKRRERVENARISLEVTIPKEIDTYKHILILDDSFTTGATPNAIALRLREAGYKGKITIITICGSFNYDLAMTEDEI</sequence>
<dbReference type="SUPFAM" id="SSF46785">
    <property type="entry name" value="Winged helix' DNA-binding domain"/>
    <property type="match status" value="1"/>
</dbReference>
<organism evidence="1">
    <name type="scientific">uncultured bacterium</name>
    <name type="common">gcode 4</name>
    <dbReference type="NCBI Taxonomy" id="1234023"/>
    <lineage>
        <taxon>Bacteria</taxon>
        <taxon>environmental samples</taxon>
    </lineage>
</organism>
<evidence type="ECO:0008006" key="2">
    <source>
        <dbReference type="Google" id="ProtNLM"/>
    </source>
</evidence>
<protein>
    <recommendedName>
        <fullName evidence="2">Helix-turn-helix type 11 domain-containing protein</fullName>
    </recommendedName>
</protein>
<dbReference type="CDD" id="cd06223">
    <property type="entry name" value="PRTases_typeI"/>
    <property type="match status" value="1"/>
</dbReference>
<dbReference type="InterPro" id="IPR000836">
    <property type="entry name" value="PRTase_dom"/>
</dbReference>
<dbReference type="EMBL" id="AMFJ01034088">
    <property type="protein sequence ID" value="EKD30331.1"/>
    <property type="molecule type" value="Genomic_DNA"/>
</dbReference>
<dbReference type="SUPFAM" id="SSF53271">
    <property type="entry name" value="PRTase-like"/>
    <property type="match status" value="1"/>
</dbReference>
<dbReference type="Gene3D" id="1.10.10.10">
    <property type="entry name" value="Winged helix-like DNA-binding domain superfamily/Winged helix DNA-binding domain"/>
    <property type="match status" value="1"/>
</dbReference>
<dbReference type="InterPro" id="IPR036388">
    <property type="entry name" value="WH-like_DNA-bd_sf"/>
</dbReference>
<dbReference type="Gene3D" id="3.40.50.2020">
    <property type="match status" value="1"/>
</dbReference>
<comment type="caution">
    <text evidence="1">The sequence shown here is derived from an EMBL/GenBank/DDBJ whole genome shotgun (WGS) entry which is preliminary data.</text>
</comment>
<proteinExistence type="predicted"/>
<dbReference type="InterPro" id="IPR036390">
    <property type="entry name" value="WH_DNA-bd_sf"/>
</dbReference>
<dbReference type="InterPro" id="IPR029057">
    <property type="entry name" value="PRTase-like"/>
</dbReference>
<evidence type="ECO:0000313" key="1">
    <source>
        <dbReference type="EMBL" id="EKD30331.1"/>
    </source>
</evidence>
<dbReference type="AlphaFoldDB" id="K1XZB6"/>
<accession>K1XZB6</accession>
<dbReference type="Pfam" id="PF13412">
    <property type="entry name" value="HTH_24"/>
    <property type="match status" value="1"/>
</dbReference>
<reference evidence="1" key="1">
    <citation type="journal article" date="2012" name="Science">
        <title>Fermentation, hydrogen, and sulfur metabolism in multiple uncultivated bacterial phyla.</title>
        <authorList>
            <person name="Wrighton K.C."/>
            <person name="Thomas B.C."/>
            <person name="Sharon I."/>
            <person name="Miller C.S."/>
            <person name="Castelle C.J."/>
            <person name="VerBerkmoes N.C."/>
            <person name="Wilkins M.J."/>
            <person name="Hettich R.L."/>
            <person name="Lipton M.S."/>
            <person name="Williams K.H."/>
            <person name="Long P.E."/>
            <person name="Banfield J.F."/>
        </authorList>
    </citation>
    <scope>NUCLEOTIDE SEQUENCE [LARGE SCALE GENOMIC DNA]</scope>
</reference>